<evidence type="ECO:0000313" key="1">
    <source>
        <dbReference type="EMBL" id="ANY71667.1"/>
    </source>
</evidence>
<organism evidence="1">
    <name type="scientific">Paenibacillus ihbetae</name>
    <dbReference type="NCBI Taxonomy" id="1870820"/>
    <lineage>
        <taxon>Bacteria</taxon>
        <taxon>Bacillati</taxon>
        <taxon>Bacillota</taxon>
        <taxon>Bacilli</taxon>
        <taxon>Bacillales</taxon>
        <taxon>Paenibacillaceae</taxon>
        <taxon>Paenibacillus</taxon>
    </lineage>
</organism>
<dbReference type="KEGG" id="pib:BBD41_03205"/>
<dbReference type="AlphaFoldDB" id="A0A1B2DVF6"/>
<dbReference type="EMBL" id="CP016809">
    <property type="protein sequence ID" value="ANY71667.1"/>
    <property type="molecule type" value="Genomic_DNA"/>
</dbReference>
<protein>
    <submittedName>
        <fullName evidence="1">Uncharacterized protein</fullName>
    </submittedName>
</protein>
<name>A0A1B2DVF6_9BACL</name>
<accession>A0A1B2DVF6</accession>
<reference evidence="1" key="1">
    <citation type="submission" date="2016-08" db="EMBL/GenBank/DDBJ databases">
        <title>Complete Genome Seqeunce of Paenibacillus sp. nov. IHBB 9852 from high altitute lake of Indian trans-Himalayas.</title>
        <authorList>
            <person name="Kiran S."/>
            <person name="Swarnkar M.K."/>
            <person name="Rana A."/>
            <person name="Tewari R."/>
            <person name="Gulati A."/>
        </authorList>
    </citation>
    <scope>NUCLEOTIDE SEQUENCE [LARGE SCALE GENOMIC DNA]</scope>
    <source>
        <strain evidence="1">IHBB 9852</strain>
    </source>
</reference>
<gene>
    <name evidence="1" type="ORF">BBD41_03205</name>
</gene>
<proteinExistence type="predicted"/>
<sequence>MTIEREIRIDRHAYDRYCERVEPIGWRELEKQVRGYVDQEYFQQDGYLKLGEIWWRGFVSDSEIMLHTCYGKTHIDIPNAIRWAKRYNDRLRLNIYAD</sequence>